<keyword evidence="7" id="KW-0456">Lyase</keyword>
<dbReference type="NCBIfam" id="TIGR01343">
    <property type="entry name" value="hacA_fam"/>
    <property type="match status" value="1"/>
</dbReference>
<feature type="domain" description="Aconitase/3-isopropylmalate dehydratase large subunit alpha/beta/alpha" evidence="9">
    <location>
        <begin position="29"/>
        <end position="416"/>
    </location>
</feature>
<dbReference type="EMBL" id="JAHYBX010000006">
    <property type="protein sequence ID" value="MCA1857370.1"/>
    <property type="molecule type" value="Genomic_DNA"/>
</dbReference>
<comment type="caution">
    <text evidence="10">The sequence shown here is derived from an EMBL/GenBank/DDBJ whole genome shotgun (WGS) entry which is preliminary data.</text>
</comment>
<dbReference type="InterPro" id="IPR015931">
    <property type="entry name" value="Acnase/IPM_dHydase_lsu_aba_1/3"/>
</dbReference>
<evidence type="ECO:0000313" key="10">
    <source>
        <dbReference type="EMBL" id="MCA1857370.1"/>
    </source>
</evidence>
<dbReference type="InterPro" id="IPR001030">
    <property type="entry name" value="Acoase/IPM_deHydtase_lsu_aba"/>
</dbReference>
<keyword evidence="6" id="KW-0411">Iron-sulfur</keyword>
<protein>
    <submittedName>
        <fullName evidence="10">3-isopropylmalate dehydratase large subunit</fullName>
    </submittedName>
</protein>
<keyword evidence="2" id="KW-0028">Amino-acid biosynthesis</keyword>
<reference evidence="10 11" key="1">
    <citation type="submission" date="2021-07" db="EMBL/GenBank/DDBJ databases">
        <title>Characterization of Violacein-producing bacteria and related species.</title>
        <authorList>
            <person name="Wilson H.S."/>
            <person name="De Leon M.E."/>
        </authorList>
    </citation>
    <scope>NUCLEOTIDE SEQUENCE [LARGE SCALE GENOMIC DNA]</scope>
    <source>
        <strain evidence="10 11">HSC-2F05</strain>
    </source>
</reference>
<dbReference type="PANTHER" id="PTHR43822">
    <property type="entry name" value="HOMOACONITASE, MITOCHONDRIAL-RELATED"/>
    <property type="match status" value="1"/>
</dbReference>
<gene>
    <name evidence="10" type="ORF">LE190_15760</name>
</gene>
<dbReference type="NCBIfam" id="NF001614">
    <property type="entry name" value="PRK00402.1"/>
    <property type="match status" value="1"/>
</dbReference>
<keyword evidence="8" id="KW-0100">Branched-chain amino acid biosynthesis</keyword>
<evidence type="ECO:0000256" key="1">
    <source>
        <dbReference type="ARBA" id="ARBA00011271"/>
    </source>
</evidence>
<dbReference type="InterPro" id="IPR006251">
    <property type="entry name" value="Homoacnase/IPMdehydase_lsu"/>
</dbReference>
<evidence type="ECO:0000256" key="8">
    <source>
        <dbReference type="ARBA" id="ARBA00023304"/>
    </source>
</evidence>
<evidence type="ECO:0000256" key="5">
    <source>
        <dbReference type="ARBA" id="ARBA00023004"/>
    </source>
</evidence>
<evidence type="ECO:0000256" key="3">
    <source>
        <dbReference type="ARBA" id="ARBA00022485"/>
    </source>
</evidence>
<evidence type="ECO:0000256" key="2">
    <source>
        <dbReference type="ARBA" id="ARBA00022430"/>
    </source>
</evidence>
<keyword evidence="4" id="KW-0479">Metal-binding</keyword>
<dbReference type="SUPFAM" id="SSF53732">
    <property type="entry name" value="Aconitase iron-sulfur domain"/>
    <property type="match status" value="1"/>
</dbReference>
<dbReference type="Proteomes" id="UP001198602">
    <property type="component" value="Unassembled WGS sequence"/>
</dbReference>
<evidence type="ECO:0000256" key="6">
    <source>
        <dbReference type="ARBA" id="ARBA00023014"/>
    </source>
</evidence>
<dbReference type="InterPro" id="IPR036008">
    <property type="entry name" value="Aconitase_4Fe-4S_dom"/>
</dbReference>
<dbReference type="InterPro" id="IPR050067">
    <property type="entry name" value="IPM_dehydratase_rel_enz"/>
</dbReference>
<keyword evidence="3" id="KW-0004">4Fe-4S</keyword>
<dbReference type="CDD" id="cd01583">
    <property type="entry name" value="IPMI"/>
    <property type="match status" value="1"/>
</dbReference>
<sequence>MNTPSLPQTLAQKLIARASGRSHVAPGDIVTCDVDLAMSHDSSGPRRVAPLLERLGVKVWDPEKYVIVTDHYLPASDDESRAILRFTRDWVAREGIRHFHDGVGICHVVLPEQGHLRPGMLAVGGDSHSPTGGAFGAYMFGVGATEMLGVLVTGQIWLRVPDTIGIDWEGRFAPGVGAKDAMLFLCGRFGMDGGQYQAVEYGGSAVRALSMQERMTLSNMTAEFGGQAGLVAPDATTLEWLAARRVKDADAAPWFSDPEAPLLAHHRFDAGALAPQVAAPFSPANAADVGNYAGQAIDIAYIGACTGAKLDDLRMAARVLRGRRVAAGTTLMVAPASAADQRQAEREGTLAALVEAGATLLPNSCGACAGYGAHRFGENARVISSTARNFKGRMGAASAQVFLASPWTVAASALEGRIADPRPYLQDRMEGAA</sequence>
<evidence type="ECO:0000256" key="4">
    <source>
        <dbReference type="ARBA" id="ARBA00022723"/>
    </source>
</evidence>
<dbReference type="PANTHER" id="PTHR43822:SF2">
    <property type="entry name" value="HOMOACONITASE, MITOCHONDRIAL"/>
    <property type="match status" value="1"/>
</dbReference>
<name>A0ABS7YCE3_9BURK</name>
<keyword evidence="11" id="KW-1185">Reference proteome</keyword>
<proteinExistence type="predicted"/>
<evidence type="ECO:0000313" key="11">
    <source>
        <dbReference type="Proteomes" id="UP001198602"/>
    </source>
</evidence>
<dbReference type="InterPro" id="IPR033941">
    <property type="entry name" value="IPMI_cat"/>
</dbReference>
<accession>A0ABS7YCE3</accession>
<dbReference type="RefSeq" id="WP_225239586.1">
    <property type="nucleotide sequence ID" value="NZ_JAHYBX010000006.1"/>
</dbReference>
<evidence type="ECO:0000256" key="7">
    <source>
        <dbReference type="ARBA" id="ARBA00023239"/>
    </source>
</evidence>
<dbReference type="PRINTS" id="PR00415">
    <property type="entry name" value="ACONITASE"/>
</dbReference>
<comment type="subunit">
    <text evidence="1">Heterodimer of LeuC and LeuD.</text>
</comment>
<evidence type="ECO:0000259" key="9">
    <source>
        <dbReference type="Pfam" id="PF00330"/>
    </source>
</evidence>
<keyword evidence="5" id="KW-0408">Iron</keyword>
<organism evidence="10 11">
    <name type="scientific">Massilia hydrophila</name>
    <dbReference type="NCBI Taxonomy" id="3044279"/>
    <lineage>
        <taxon>Bacteria</taxon>
        <taxon>Pseudomonadati</taxon>
        <taxon>Pseudomonadota</taxon>
        <taxon>Betaproteobacteria</taxon>
        <taxon>Burkholderiales</taxon>
        <taxon>Oxalobacteraceae</taxon>
        <taxon>Telluria group</taxon>
        <taxon>Massilia</taxon>
    </lineage>
</organism>
<keyword evidence="2" id="KW-0432">Leucine biosynthesis</keyword>
<dbReference type="Gene3D" id="3.30.499.10">
    <property type="entry name" value="Aconitase, domain 3"/>
    <property type="match status" value="2"/>
</dbReference>
<dbReference type="Pfam" id="PF00330">
    <property type="entry name" value="Aconitase"/>
    <property type="match status" value="1"/>
</dbReference>